<reference evidence="7 8" key="1">
    <citation type="journal article" date="2020" name="Harmful Algae">
        <title>Molecular and morphological characterization of a novel dihydroanatoxin-a producing Microcoleus species (cyanobacteria) from the Russian River, California, USA.</title>
        <authorList>
            <person name="Conklin K.Y."/>
            <person name="Stancheva R."/>
            <person name="Otten T.G."/>
            <person name="Fadness R."/>
            <person name="Boyer G.L."/>
            <person name="Read B."/>
            <person name="Zhang X."/>
            <person name="Sheath R.G."/>
        </authorList>
    </citation>
    <scope>NUCLEOTIDE SEQUENCE [LARGE SCALE GENOMIC DNA]</scope>
    <source>
        <strain evidence="7 8">PTRS2</strain>
    </source>
</reference>
<feature type="domain" description="Tyr recombinase" evidence="5">
    <location>
        <begin position="223"/>
        <end position="431"/>
    </location>
</feature>
<evidence type="ECO:0000256" key="4">
    <source>
        <dbReference type="PROSITE-ProRule" id="PRU01248"/>
    </source>
</evidence>
<dbReference type="Pfam" id="PF00589">
    <property type="entry name" value="Phage_integrase"/>
    <property type="match status" value="1"/>
</dbReference>
<feature type="non-terminal residue" evidence="7">
    <location>
        <position position="431"/>
    </location>
</feature>
<dbReference type="PANTHER" id="PTHR30349:SF41">
    <property type="entry name" value="INTEGRASE_RECOMBINASE PROTEIN MJ0367-RELATED"/>
    <property type="match status" value="1"/>
</dbReference>
<keyword evidence="8" id="KW-1185">Reference proteome</keyword>
<evidence type="ECO:0000259" key="5">
    <source>
        <dbReference type="PROSITE" id="PS51898"/>
    </source>
</evidence>
<dbReference type="RefSeq" id="WP_340541306.1">
    <property type="nucleotide sequence ID" value="NZ_JBBLXS010000057.1"/>
</dbReference>
<evidence type="ECO:0000313" key="8">
    <source>
        <dbReference type="Proteomes" id="UP001384579"/>
    </source>
</evidence>
<dbReference type="InterPro" id="IPR011010">
    <property type="entry name" value="DNA_brk_join_enz"/>
</dbReference>
<dbReference type="Pfam" id="PF12167">
    <property type="entry name" value="Arm-DNA-bind_2"/>
    <property type="match status" value="1"/>
</dbReference>
<dbReference type="InterPro" id="IPR022000">
    <property type="entry name" value="Min27-like_integrase_DNA_bind"/>
</dbReference>
<dbReference type="PANTHER" id="PTHR30349">
    <property type="entry name" value="PHAGE INTEGRASE-RELATED"/>
    <property type="match status" value="1"/>
</dbReference>
<evidence type="ECO:0000256" key="1">
    <source>
        <dbReference type="ARBA" id="ARBA00008857"/>
    </source>
</evidence>
<dbReference type="InterPro" id="IPR050090">
    <property type="entry name" value="Tyrosine_recombinase_XerCD"/>
</dbReference>
<protein>
    <submittedName>
        <fullName evidence="7">Tyrosine-type recombinase/integrase</fullName>
    </submittedName>
</protein>
<dbReference type="InterPro" id="IPR044068">
    <property type="entry name" value="CB"/>
</dbReference>
<keyword evidence="3" id="KW-0233">DNA recombination</keyword>
<dbReference type="InterPro" id="IPR002104">
    <property type="entry name" value="Integrase_catalytic"/>
</dbReference>
<dbReference type="Proteomes" id="UP001384579">
    <property type="component" value="Unassembled WGS sequence"/>
</dbReference>
<evidence type="ECO:0000256" key="2">
    <source>
        <dbReference type="ARBA" id="ARBA00023125"/>
    </source>
</evidence>
<dbReference type="Gene3D" id="1.10.443.10">
    <property type="entry name" value="Intergrase catalytic core"/>
    <property type="match status" value="1"/>
</dbReference>
<feature type="domain" description="Core-binding (CB)" evidence="6">
    <location>
        <begin position="117"/>
        <end position="194"/>
    </location>
</feature>
<dbReference type="PROSITE" id="PS51900">
    <property type="entry name" value="CB"/>
    <property type="match status" value="1"/>
</dbReference>
<accession>A0ABU8YJK4</accession>
<keyword evidence="2 4" id="KW-0238">DNA-binding</keyword>
<gene>
    <name evidence="7" type="ORF">WMG39_06655</name>
</gene>
<name>A0ABU8YJK4_9CYAN</name>
<evidence type="ECO:0000259" key="6">
    <source>
        <dbReference type="PROSITE" id="PS51900"/>
    </source>
</evidence>
<sequence>MSPILSPICLQKQYPNCIQIGGKIMVDSPDRAKKGSVVVQTRSGRLRLQLPRHLYGGERKHFYLNLADTPENWELAFAKARLIESDIKFERFDPTLGKYKPQTHLTVIETVKPKPELTLTQLFAKYLEFKKPALKATTFNYLVTGIQSYIDRCPHQPLSEDGALQVRAWLLEDTTNSMTKRILTHLNAAVKWGIKFKIVKGLTVSPFEGMATELPKHNWESDPEPNAFTAQEKELVLEAFRNHRGTWNGRGETGQKFCFYYPMVQFWLMTGCRPSEAVGLRWRDVASDFSHIVFNGSVQHPGGKETRVEGSKNNKRRKFPCNQELIQLLKSIKPKSLTDKDSLVFPSPVKGGAINYNNFTKQVWHKLVDPITENSRQHQQDCKTTTPYSCRDTFISEQVGKGVPSAVVAKWCDTSEKVINAVYLDGKILEH</sequence>
<evidence type="ECO:0000313" key="7">
    <source>
        <dbReference type="EMBL" id="MEK0184535.1"/>
    </source>
</evidence>
<comment type="similarity">
    <text evidence="1">Belongs to the 'phage' integrase family.</text>
</comment>
<dbReference type="SUPFAM" id="SSF56349">
    <property type="entry name" value="DNA breaking-rejoining enzymes"/>
    <property type="match status" value="1"/>
</dbReference>
<evidence type="ECO:0000256" key="3">
    <source>
        <dbReference type="ARBA" id="ARBA00023172"/>
    </source>
</evidence>
<comment type="caution">
    <text evidence="7">The sequence shown here is derived from an EMBL/GenBank/DDBJ whole genome shotgun (WGS) entry which is preliminary data.</text>
</comment>
<organism evidence="7 8">
    <name type="scientific">Microcoleus anatoxicus PTRS2</name>
    <dbReference type="NCBI Taxonomy" id="2705321"/>
    <lineage>
        <taxon>Bacteria</taxon>
        <taxon>Bacillati</taxon>
        <taxon>Cyanobacteriota</taxon>
        <taxon>Cyanophyceae</taxon>
        <taxon>Oscillatoriophycideae</taxon>
        <taxon>Oscillatoriales</taxon>
        <taxon>Microcoleaceae</taxon>
        <taxon>Microcoleus</taxon>
        <taxon>Microcoleus anatoxicus</taxon>
    </lineage>
</organism>
<dbReference type="InterPro" id="IPR013762">
    <property type="entry name" value="Integrase-like_cat_sf"/>
</dbReference>
<dbReference type="EMBL" id="JBBLXS010000057">
    <property type="protein sequence ID" value="MEK0184535.1"/>
    <property type="molecule type" value="Genomic_DNA"/>
</dbReference>
<dbReference type="PROSITE" id="PS51898">
    <property type="entry name" value="TYR_RECOMBINASE"/>
    <property type="match status" value="1"/>
</dbReference>
<proteinExistence type="inferred from homology"/>